<keyword evidence="2" id="KW-1185">Reference proteome</keyword>
<reference evidence="2" key="1">
    <citation type="journal article" date="2023" name="Front. Plant Sci.">
        <title>Chromosomal-level genome assembly of Melastoma candidum provides insights into trichome evolution.</title>
        <authorList>
            <person name="Zhong Y."/>
            <person name="Wu W."/>
            <person name="Sun C."/>
            <person name="Zou P."/>
            <person name="Liu Y."/>
            <person name="Dai S."/>
            <person name="Zhou R."/>
        </authorList>
    </citation>
    <scope>NUCLEOTIDE SEQUENCE [LARGE SCALE GENOMIC DNA]</scope>
</reference>
<organism evidence="1 2">
    <name type="scientific">Melastoma candidum</name>
    <dbReference type="NCBI Taxonomy" id="119954"/>
    <lineage>
        <taxon>Eukaryota</taxon>
        <taxon>Viridiplantae</taxon>
        <taxon>Streptophyta</taxon>
        <taxon>Embryophyta</taxon>
        <taxon>Tracheophyta</taxon>
        <taxon>Spermatophyta</taxon>
        <taxon>Magnoliopsida</taxon>
        <taxon>eudicotyledons</taxon>
        <taxon>Gunneridae</taxon>
        <taxon>Pentapetalae</taxon>
        <taxon>rosids</taxon>
        <taxon>malvids</taxon>
        <taxon>Myrtales</taxon>
        <taxon>Melastomataceae</taxon>
        <taxon>Melastomatoideae</taxon>
        <taxon>Melastomateae</taxon>
        <taxon>Melastoma</taxon>
    </lineage>
</organism>
<proteinExistence type="predicted"/>
<dbReference type="Proteomes" id="UP001057402">
    <property type="component" value="Chromosome 4"/>
</dbReference>
<gene>
    <name evidence="1" type="ORF">MLD38_010721</name>
</gene>
<evidence type="ECO:0000313" key="1">
    <source>
        <dbReference type="EMBL" id="KAI4372499.1"/>
    </source>
</evidence>
<accession>A0ACB9R4A0</accession>
<comment type="caution">
    <text evidence="1">The sequence shown here is derived from an EMBL/GenBank/DDBJ whole genome shotgun (WGS) entry which is preliminary data.</text>
</comment>
<dbReference type="EMBL" id="CM042883">
    <property type="protein sequence ID" value="KAI4372499.1"/>
    <property type="molecule type" value="Genomic_DNA"/>
</dbReference>
<protein>
    <submittedName>
        <fullName evidence="1">Uncharacterized protein</fullName>
    </submittedName>
</protein>
<sequence>MARRGSFGRFQERLVSPSPIQNDFVKRRACKGDVPVRREWVVAELKSEDIRGVGGWFAEVESLKVEADSGCVGPGSGMLKESHVATGMIGEPSGSGSAVAHDGGAVVVGLRGAKGRLICRGRTRLLWFPGSTRMTRRRIRAGEKKEGAWHRCQIRVGCRPGDGIAVVGERRREGIRRGCSGLEGREVGSPEKGGAATVLLGDTGGRSIRRCQEDAGVRWGLSSLIAAAVVGERREVGSPELKAWPFLWVSVRVAGEVPECVLRASGGVGADVGCCCRGSPLIGGRRAAGTEMEPPPLLGDAGAEMGSRLGAVDMPGPRRLCRRRGARTPGGVDNRYERHRGFCHRQGTSERGGDAEAADRGRFAIAREDGRDLRKFGRDGSPSPSSLVQARRHGGRCRF</sequence>
<evidence type="ECO:0000313" key="2">
    <source>
        <dbReference type="Proteomes" id="UP001057402"/>
    </source>
</evidence>
<name>A0ACB9R4A0_9MYRT</name>